<evidence type="ECO:0000259" key="2">
    <source>
        <dbReference type="PROSITE" id="PS51371"/>
    </source>
</evidence>
<dbReference type="InterPro" id="IPR050486">
    <property type="entry name" value="Mannose-1P_guanyltransferase"/>
</dbReference>
<accession>A0AAE2ZH72</accession>
<dbReference type="EMBL" id="JAICBX010000001">
    <property type="protein sequence ID" value="MBW8636206.1"/>
    <property type="molecule type" value="Genomic_DNA"/>
</dbReference>
<protein>
    <submittedName>
        <fullName evidence="3">Nucleotidyltransferase family protein</fullName>
    </submittedName>
</protein>
<dbReference type="Pfam" id="PF00571">
    <property type="entry name" value="CBS"/>
    <property type="match status" value="2"/>
</dbReference>
<dbReference type="InterPro" id="IPR029044">
    <property type="entry name" value="Nucleotide-diphossugar_trans"/>
</dbReference>
<dbReference type="Pfam" id="PF00483">
    <property type="entry name" value="NTP_transferase"/>
    <property type="match status" value="1"/>
</dbReference>
<name>A0AAE2ZH72_9HYPH</name>
<dbReference type="AlphaFoldDB" id="A0AAE2ZH72"/>
<keyword evidence="4" id="KW-1185">Reference proteome</keyword>
<dbReference type="Proteomes" id="UP001196509">
    <property type="component" value="Unassembled WGS sequence"/>
</dbReference>
<keyword evidence="1" id="KW-0129">CBS domain</keyword>
<feature type="domain" description="CBS" evidence="2">
    <location>
        <begin position="66"/>
        <end position="122"/>
    </location>
</feature>
<dbReference type="PANTHER" id="PTHR22572">
    <property type="entry name" value="SUGAR-1-PHOSPHATE GUANYL TRANSFERASE"/>
    <property type="match status" value="1"/>
</dbReference>
<feature type="domain" description="CBS" evidence="2">
    <location>
        <begin position="1"/>
        <end position="58"/>
    </location>
</feature>
<dbReference type="InterPro" id="IPR000644">
    <property type="entry name" value="CBS_dom"/>
</dbReference>
<proteinExistence type="predicted"/>
<comment type="caution">
    <text evidence="3">The sequence shown here is derived from an EMBL/GenBank/DDBJ whole genome shotgun (WGS) entry which is preliminary data.</text>
</comment>
<dbReference type="Gene3D" id="3.10.580.10">
    <property type="entry name" value="CBS-domain"/>
    <property type="match status" value="1"/>
</dbReference>
<dbReference type="RefSeq" id="WP_220226908.1">
    <property type="nucleotide sequence ID" value="NZ_JAICBX010000001.1"/>
</dbReference>
<evidence type="ECO:0000313" key="4">
    <source>
        <dbReference type="Proteomes" id="UP001196509"/>
    </source>
</evidence>
<dbReference type="PROSITE" id="PS51371">
    <property type="entry name" value="CBS"/>
    <property type="match status" value="2"/>
</dbReference>
<dbReference type="CDD" id="cd04607">
    <property type="entry name" value="CBS_pair_NTP_transferase_assoc"/>
    <property type="match status" value="1"/>
</dbReference>
<dbReference type="InterPro" id="IPR005835">
    <property type="entry name" value="NTP_transferase_dom"/>
</dbReference>
<gene>
    <name evidence="3" type="ORF">K1W69_03320</name>
</gene>
<dbReference type="InterPro" id="IPR046342">
    <property type="entry name" value="CBS_dom_sf"/>
</dbReference>
<reference evidence="3" key="1">
    <citation type="submission" date="2021-08" db="EMBL/GenBank/DDBJ databases">
        <title>Hoeflea bacterium WL0058 sp. nov., isolated from the sediment.</title>
        <authorList>
            <person name="Wang L."/>
            <person name="Zhang D."/>
        </authorList>
    </citation>
    <scope>NUCLEOTIDE SEQUENCE</scope>
    <source>
        <strain evidence="3">WL0058</strain>
    </source>
</reference>
<dbReference type="CDD" id="cd06426">
    <property type="entry name" value="NTP_transferase_like_2"/>
    <property type="match status" value="1"/>
</dbReference>
<organism evidence="3 4">
    <name type="scientific">Flavimaribacter sediminis</name>
    <dbReference type="NCBI Taxonomy" id="2865987"/>
    <lineage>
        <taxon>Bacteria</taxon>
        <taxon>Pseudomonadati</taxon>
        <taxon>Pseudomonadota</taxon>
        <taxon>Alphaproteobacteria</taxon>
        <taxon>Hyphomicrobiales</taxon>
        <taxon>Rhizobiaceae</taxon>
        <taxon>Flavimaribacter</taxon>
    </lineage>
</organism>
<evidence type="ECO:0000313" key="3">
    <source>
        <dbReference type="EMBL" id="MBW8636206.1"/>
    </source>
</evidence>
<sequence>MTNLQNLIISPQADLRAAIAAIDRGARQVALVVDEADRLVAVITDGNIRRGLLRGLSLDAPVSEVMNRTPTTVRIEDGVEAARRLMRERQLHHVPLIDAESRIVDLLWIDDITRAARRTTPVLLMAGGLGMRLRPLTESIPKPMLQIGGRPILEQIIENLADQGFTRFVLSINYLGDIIRDHFRDGSRFGVQIDYVEENERMGTAGSLSLLPQYPKEPMIVMNGDLLTSVRFDALLLFHHETDAVATLCARHYDMQVPYGVIDSDGTRLLGIVEKPVHRHFVNAGVYVLSPEVFDELEPGMPLDMPDLLARLTDRGDTVSVFPLREYWLDIGRIEDLERARQDYHRES</sequence>
<dbReference type="SUPFAM" id="SSF53448">
    <property type="entry name" value="Nucleotide-diphospho-sugar transferases"/>
    <property type="match status" value="1"/>
</dbReference>
<dbReference type="Gene3D" id="3.90.550.10">
    <property type="entry name" value="Spore Coat Polysaccharide Biosynthesis Protein SpsA, Chain A"/>
    <property type="match status" value="1"/>
</dbReference>
<evidence type="ECO:0000256" key="1">
    <source>
        <dbReference type="PROSITE-ProRule" id="PRU00703"/>
    </source>
</evidence>